<evidence type="ECO:0000313" key="3">
    <source>
        <dbReference type="EMBL" id="ASF46282.1"/>
    </source>
</evidence>
<feature type="compositionally biased region" description="Polar residues" evidence="1">
    <location>
        <begin position="40"/>
        <end position="54"/>
    </location>
</feature>
<evidence type="ECO:0008006" key="5">
    <source>
        <dbReference type="Google" id="ProtNLM"/>
    </source>
</evidence>
<name>A0A1Z4BYE5_9GAMM</name>
<dbReference type="AlphaFoldDB" id="A0A1Z4BYE5"/>
<keyword evidence="4" id="KW-1185">Reference proteome</keyword>
<dbReference type="EMBL" id="CP022129">
    <property type="protein sequence ID" value="ASF46282.1"/>
    <property type="molecule type" value="Genomic_DNA"/>
</dbReference>
<dbReference type="Proteomes" id="UP000197019">
    <property type="component" value="Chromosome"/>
</dbReference>
<keyword evidence="2" id="KW-1133">Transmembrane helix</keyword>
<evidence type="ECO:0000256" key="2">
    <source>
        <dbReference type="SAM" id="Phobius"/>
    </source>
</evidence>
<accession>A0A1Z4BYE5</accession>
<organism evidence="3 4">
    <name type="scientific">Methylovulum psychrotolerans</name>
    <dbReference type="NCBI Taxonomy" id="1704499"/>
    <lineage>
        <taxon>Bacteria</taxon>
        <taxon>Pseudomonadati</taxon>
        <taxon>Pseudomonadota</taxon>
        <taxon>Gammaproteobacteria</taxon>
        <taxon>Methylococcales</taxon>
        <taxon>Methylococcaceae</taxon>
        <taxon>Methylovulum</taxon>
    </lineage>
</organism>
<reference evidence="3 4" key="1">
    <citation type="submission" date="2017-06" db="EMBL/GenBank/DDBJ databases">
        <title>Genome Sequencing of the methanotroph Methylovulum psychrotolerants str. HV10-M2 isolated from a high-altitude environment.</title>
        <authorList>
            <person name="Mateos-Rivera A."/>
        </authorList>
    </citation>
    <scope>NUCLEOTIDE SEQUENCE [LARGE SCALE GENOMIC DNA]</scope>
    <source>
        <strain evidence="3 4">HV10_M2</strain>
    </source>
</reference>
<feature type="transmembrane region" description="Helical" evidence="2">
    <location>
        <begin position="13"/>
        <end position="31"/>
    </location>
</feature>
<sequence length="64" mass="7020">MIDYLIEHKSWEWLFSGIGVVVVGGLIGLLFRKKQPPQTTTLNQTVNGSHNHTAQAGGDITESK</sequence>
<gene>
    <name evidence="3" type="ORF">CEK71_09430</name>
</gene>
<keyword evidence="2" id="KW-0472">Membrane</keyword>
<proteinExistence type="predicted"/>
<protein>
    <recommendedName>
        <fullName evidence="5">LPXTG cell wall anchor domain-containing protein</fullName>
    </recommendedName>
</protein>
<evidence type="ECO:0000256" key="1">
    <source>
        <dbReference type="SAM" id="MobiDB-lite"/>
    </source>
</evidence>
<dbReference type="KEGG" id="mpsy:CEK71_09430"/>
<evidence type="ECO:0000313" key="4">
    <source>
        <dbReference type="Proteomes" id="UP000197019"/>
    </source>
</evidence>
<keyword evidence="2" id="KW-0812">Transmembrane</keyword>
<feature type="region of interest" description="Disordered" evidence="1">
    <location>
        <begin position="40"/>
        <end position="64"/>
    </location>
</feature>